<dbReference type="InterPro" id="IPR029063">
    <property type="entry name" value="SAM-dependent_MTases_sf"/>
</dbReference>
<gene>
    <name evidence="2" type="ORF">DSM112329_03822</name>
</gene>
<name>A0AAU7AZ69_9ACTN</name>
<dbReference type="InterPro" id="IPR050508">
    <property type="entry name" value="Methyltransf_Superfamily"/>
</dbReference>
<dbReference type="Gene3D" id="3.40.50.150">
    <property type="entry name" value="Vaccinia Virus protein VP39"/>
    <property type="match status" value="1"/>
</dbReference>
<dbReference type="PANTHER" id="PTHR42912">
    <property type="entry name" value="METHYLTRANSFERASE"/>
    <property type="match status" value="1"/>
</dbReference>
<dbReference type="GO" id="GO:0032259">
    <property type="term" value="P:methylation"/>
    <property type="evidence" value="ECO:0007669"/>
    <property type="project" value="UniProtKB-KW"/>
</dbReference>
<dbReference type="AlphaFoldDB" id="A0AAU7AZ69"/>
<keyword evidence="2" id="KW-0489">Methyltransferase</keyword>
<dbReference type="InterPro" id="IPR041698">
    <property type="entry name" value="Methyltransf_25"/>
</dbReference>
<organism evidence="2">
    <name type="scientific">Paraconexibacter sp. AEG42_29</name>
    <dbReference type="NCBI Taxonomy" id="2997339"/>
    <lineage>
        <taxon>Bacteria</taxon>
        <taxon>Bacillati</taxon>
        <taxon>Actinomycetota</taxon>
        <taxon>Thermoleophilia</taxon>
        <taxon>Solirubrobacterales</taxon>
        <taxon>Paraconexibacteraceae</taxon>
        <taxon>Paraconexibacter</taxon>
    </lineage>
</organism>
<proteinExistence type="predicted"/>
<evidence type="ECO:0000313" key="2">
    <source>
        <dbReference type="EMBL" id="XAY06944.1"/>
    </source>
</evidence>
<sequence length="218" mass="22406">MWDRQAARYPAQEHRQARALAVAVRLAATRPGDQVIDLATGTGAMLRALAALPADRRPAGVVGVDRSAGMLARAAATALPDGWTTVAADARAVPRPAAAADVVTCAYLLHLLTADQSAAVLAEALRLLRPGGRLIVVTVWIDRSRPGGRLAGLAFGAAARAAPATLGGLRPHDPSALLTGAGFVLRRRVQVPRPGYPSLVIAAGRPGDGPPLRGSVSP</sequence>
<accession>A0AAU7AZ69</accession>
<keyword evidence="2" id="KW-0808">Transferase</keyword>
<feature type="domain" description="Methyltransferase" evidence="1">
    <location>
        <begin position="35"/>
        <end position="132"/>
    </location>
</feature>
<reference evidence="2" key="1">
    <citation type="submission" date="2022-12" db="EMBL/GenBank/DDBJ databases">
        <title>Paraconexibacter alkalitolerans sp. nov. and Baekduia alba sp. nov., isolated from soil and emended description of the genera Paraconexibacter (Chun et al., 2020) and Baekduia (An et al., 2020).</title>
        <authorList>
            <person name="Vieira S."/>
            <person name="Huber K.J."/>
            <person name="Geppert A."/>
            <person name="Wolf J."/>
            <person name="Neumann-Schaal M."/>
            <person name="Muesken M."/>
            <person name="Overmann J."/>
        </authorList>
    </citation>
    <scope>NUCLEOTIDE SEQUENCE</scope>
    <source>
        <strain evidence="2">AEG42_29</strain>
    </source>
</reference>
<evidence type="ECO:0000259" key="1">
    <source>
        <dbReference type="Pfam" id="PF13649"/>
    </source>
</evidence>
<dbReference type="GO" id="GO:0008168">
    <property type="term" value="F:methyltransferase activity"/>
    <property type="evidence" value="ECO:0007669"/>
    <property type="project" value="UniProtKB-KW"/>
</dbReference>
<protein>
    <submittedName>
        <fullName evidence="2">tRNA methyltransferase</fullName>
    </submittedName>
</protein>
<dbReference type="SUPFAM" id="SSF53335">
    <property type="entry name" value="S-adenosyl-L-methionine-dependent methyltransferases"/>
    <property type="match status" value="1"/>
</dbReference>
<dbReference type="KEGG" id="parq:DSM112329_03822"/>
<dbReference type="PANTHER" id="PTHR42912:SF93">
    <property type="entry name" value="N6-ADENOSINE-METHYLTRANSFERASE TMT1A"/>
    <property type="match status" value="1"/>
</dbReference>
<dbReference type="CDD" id="cd02440">
    <property type="entry name" value="AdoMet_MTases"/>
    <property type="match status" value="1"/>
</dbReference>
<dbReference type="EMBL" id="CP114014">
    <property type="protein sequence ID" value="XAY06944.1"/>
    <property type="molecule type" value="Genomic_DNA"/>
</dbReference>
<dbReference type="Pfam" id="PF13649">
    <property type="entry name" value="Methyltransf_25"/>
    <property type="match status" value="1"/>
</dbReference>